<protein>
    <submittedName>
        <fullName evidence="1">Uncharacterized protein</fullName>
    </submittedName>
</protein>
<accession>A0AAV4FLJ9</accession>
<name>A0AAV4FLJ9_9GAST</name>
<comment type="caution">
    <text evidence="1">The sequence shown here is derived from an EMBL/GenBank/DDBJ whole genome shotgun (WGS) entry which is preliminary data.</text>
</comment>
<organism evidence="1 2">
    <name type="scientific">Elysia marginata</name>
    <dbReference type="NCBI Taxonomy" id="1093978"/>
    <lineage>
        <taxon>Eukaryota</taxon>
        <taxon>Metazoa</taxon>
        <taxon>Spiralia</taxon>
        <taxon>Lophotrochozoa</taxon>
        <taxon>Mollusca</taxon>
        <taxon>Gastropoda</taxon>
        <taxon>Heterobranchia</taxon>
        <taxon>Euthyneura</taxon>
        <taxon>Panpulmonata</taxon>
        <taxon>Sacoglossa</taxon>
        <taxon>Placobranchoidea</taxon>
        <taxon>Plakobranchidae</taxon>
        <taxon>Elysia</taxon>
    </lineage>
</organism>
<dbReference type="EMBL" id="BMAT01011479">
    <property type="protein sequence ID" value="GFR73578.1"/>
    <property type="molecule type" value="Genomic_DNA"/>
</dbReference>
<gene>
    <name evidence="1" type="ORF">ElyMa_005734100</name>
</gene>
<keyword evidence="2" id="KW-1185">Reference proteome</keyword>
<dbReference type="Proteomes" id="UP000762676">
    <property type="component" value="Unassembled WGS sequence"/>
</dbReference>
<evidence type="ECO:0000313" key="1">
    <source>
        <dbReference type="EMBL" id="GFR73578.1"/>
    </source>
</evidence>
<reference evidence="1 2" key="1">
    <citation type="journal article" date="2021" name="Elife">
        <title>Chloroplast acquisition without the gene transfer in kleptoplastic sea slugs, Plakobranchus ocellatus.</title>
        <authorList>
            <person name="Maeda T."/>
            <person name="Takahashi S."/>
            <person name="Yoshida T."/>
            <person name="Shimamura S."/>
            <person name="Takaki Y."/>
            <person name="Nagai Y."/>
            <person name="Toyoda A."/>
            <person name="Suzuki Y."/>
            <person name="Arimoto A."/>
            <person name="Ishii H."/>
            <person name="Satoh N."/>
            <person name="Nishiyama T."/>
            <person name="Hasebe M."/>
            <person name="Maruyama T."/>
            <person name="Minagawa J."/>
            <person name="Obokata J."/>
            <person name="Shigenobu S."/>
        </authorList>
    </citation>
    <scope>NUCLEOTIDE SEQUENCE [LARGE SCALE GENOMIC DNA]</scope>
</reference>
<dbReference type="AlphaFoldDB" id="A0AAV4FLJ9"/>
<sequence length="157" mass="18164">MTVPATLVNRHNLILPRKSSNLHHDVIATLSTSTFQPLLYTIEALTKEIIAGDYNRLNSREIELSELDASGVELSRLLRTMCLIRDKFMKGLKFLREIESYDLDTSEVERSRGKSTQMVRLPHAYVLDTEASSWISLWSVPDTRKPWLVQWHLWDPV</sequence>
<proteinExistence type="predicted"/>
<evidence type="ECO:0000313" key="2">
    <source>
        <dbReference type="Proteomes" id="UP000762676"/>
    </source>
</evidence>